<sequence length="101" mass="11896">MTARIYCPARTAMQSGTAKTGRWLLEYEPERPREIEPLMGWTSSSDMKSQLKLWFDSADEAVAYAERNGIPYRLEQPHEPKRRPMAYSDNFRFNRVGQWTH</sequence>
<dbReference type="InterPro" id="IPR006885">
    <property type="entry name" value="NADH_UbQ_FeS_4_mit-like"/>
</dbReference>
<dbReference type="PANTHER" id="PTHR12219:SF8">
    <property type="entry name" value="NADH DEHYDROGENASE [UBIQUINONE] IRON-SULFUR PROTEIN 4, MITOCHONDRIAL"/>
    <property type="match status" value="1"/>
</dbReference>
<keyword evidence="5" id="KW-0249">Electron transport</keyword>
<dbReference type="Pfam" id="PF04800">
    <property type="entry name" value="NDUS4"/>
    <property type="match status" value="1"/>
</dbReference>
<keyword evidence="4" id="KW-0809">Transit peptide</keyword>
<gene>
    <name evidence="7" type="ORF">RKE40_15670</name>
</gene>
<dbReference type="Proteomes" id="UP001254257">
    <property type="component" value="Unassembled WGS sequence"/>
</dbReference>
<protein>
    <submittedName>
        <fullName evidence="7">ETC complex I subunit</fullName>
    </submittedName>
</protein>
<reference evidence="7 8" key="1">
    <citation type="submission" date="2023-09" db="EMBL/GenBank/DDBJ databases">
        <title>Whole genome shotgun sequencing (WGS) of Bosea sp. ZW T0_25, isolated from stored onions (Allium cepa).</title>
        <authorList>
            <person name="Stoll D.A."/>
            <person name="Huch M."/>
        </authorList>
    </citation>
    <scope>NUCLEOTIDE SEQUENCE [LARGE SCALE GENOMIC DNA]</scope>
    <source>
        <strain evidence="7 8">ZW T0_25</strain>
    </source>
</reference>
<keyword evidence="6" id="KW-0472">Membrane</keyword>
<dbReference type="Gene3D" id="3.30.160.190">
    <property type="entry name" value="atu1810 like domain"/>
    <property type="match status" value="1"/>
</dbReference>
<evidence type="ECO:0000313" key="8">
    <source>
        <dbReference type="Proteomes" id="UP001254257"/>
    </source>
</evidence>
<dbReference type="EMBL" id="JAWDID010000022">
    <property type="protein sequence ID" value="MDU0341336.1"/>
    <property type="molecule type" value="Genomic_DNA"/>
</dbReference>
<comment type="subcellular location">
    <subcellularLocation>
        <location evidence="1">Membrane</location>
    </subcellularLocation>
</comment>
<keyword evidence="3" id="KW-0679">Respiratory chain</keyword>
<evidence type="ECO:0000256" key="3">
    <source>
        <dbReference type="ARBA" id="ARBA00022660"/>
    </source>
</evidence>
<organism evidence="7 8">
    <name type="scientific">Bosea rubneri</name>
    <dbReference type="NCBI Taxonomy" id="3075434"/>
    <lineage>
        <taxon>Bacteria</taxon>
        <taxon>Pseudomonadati</taxon>
        <taxon>Pseudomonadota</taxon>
        <taxon>Alphaproteobacteria</taxon>
        <taxon>Hyphomicrobiales</taxon>
        <taxon>Boseaceae</taxon>
        <taxon>Bosea</taxon>
    </lineage>
</organism>
<evidence type="ECO:0000256" key="2">
    <source>
        <dbReference type="ARBA" id="ARBA00022448"/>
    </source>
</evidence>
<evidence type="ECO:0000256" key="4">
    <source>
        <dbReference type="ARBA" id="ARBA00022946"/>
    </source>
</evidence>
<dbReference type="InterPro" id="IPR038532">
    <property type="entry name" value="NDUFS4-like_sf"/>
</dbReference>
<dbReference type="RefSeq" id="WP_316019161.1">
    <property type="nucleotide sequence ID" value="NZ_JAWDID010000022.1"/>
</dbReference>
<keyword evidence="8" id="KW-1185">Reference proteome</keyword>
<evidence type="ECO:0000256" key="1">
    <source>
        <dbReference type="ARBA" id="ARBA00004370"/>
    </source>
</evidence>
<accession>A0ABU3S9C6</accession>
<keyword evidence="2" id="KW-0813">Transport</keyword>
<evidence type="ECO:0000313" key="7">
    <source>
        <dbReference type="EMBL" id="MDU0341336.1"/>
    </source>
</evidence>
<dbReference type="PANTHER" id="PTHR12219">
    <property type="entry name" value="NADH-UBIQUINONE OXIDOREDUCTASE"/>
    <property type="match status" value="1"/>
</dbReference>
<comment type="caution">
    <text evidence="7">The sequence shown here is derived from an EMBL/GenBank/DDBJ whole genome shotgun (WGS) entry which is preliminary data.</text>
</comment>
<evidence type="ECO:0000256" key="6">
    <source>
        <dbReference type="ARBA" id="ARBA00023136"/>
    </source>
</evidence>
<proteinExistence type="predicted"/>
<name>A0ABU3S9C6_9HYPH</name>
<evidence type="ECO:0000256" key="5">
    <source>
        <dbReference type="ARBA" id="ARBA00022982"/>
    </source>
</evidence>